<dbReference type="Gene3D" id="1.20.1390.10">
    <property type="entry name" value="PWI domain"/>
    <property type="match status" value="1"/>
</dbReference>
<evidence type="ECO:0000313" key="4">
    <source>
        <dbReference type="EMBL" id="KAG0475564.1"/>
    </source>
</evidence>
<evidence type="ECO:0000313" key="5">
    <source>
        <dbReference type="Proteomes" id="UP000639772"/>
    </source>
</evidence>
<evidence type="ECO:0000256" key="2">
    <source>
        <dbReference type="SAM" id="MobiDB-lite"/>
    </source>
</evidence>
<dbReference type="EMBL" id="JADCNM010000007">
    <property type="protein sequence ID" value="KAG0475564.1"/>
    <property type="molecule type" value="Genomic_DNA"/>
</dbReference>
<dbReference type="Gene3D" id="3.30.70.330">
    <property type="match status" value="1"/>
</dbReference>
<dbReference type="GO" id="GO:0005634">
    <property type="term" value="C:nucleus"/>
    <property type="evidence" value="ECO:0007669"/>
    <property type="project" value="TreeGrafter"/>
</dbReference>
<feature type="compositionally biased region" description="Basic and acidic residues" evidence="2">
    <location>
        <begin position="460"/>
        <end position="471"/>
    </location>
</feature>
<feature type="region of interest" description="Disordered" evidence="2">
    <location>
        <begin position="116"/>
        <end position="139"/>
    </location>
</feature>
<dbReference type="AlphaFoldDB" id="A0A835QMZ9"/>
<feature type="region of interest" description="Disordered" evidence="2">
    <location>
        <begin position="454"/>
        <end position="478"/>
    </location>
</feature>
<comment type="caution">
    <text evidence="4">The sequence shown here is derived from an EMBL/GenBank/DDBJ whole genome shotgun (WGS) entry which is preliminary data.</text>
</comment>
<feature type="compositionally biased region" description="Basic and acidic residues" evidence="2">
    <location>
        <begin position="130"/>
        <end position="139"/>
    </location>
</feature>
<dbReference type="InterPro" id="IPR000504">
    <property type="entry name" value="RRM_dom"/>
</dbReference>
<reference evidence="4 5" key="1">
    <citation type="journal article" date="2020" name="Nat. Food">
        <title>A phased Vanilla planifolia genome enables genetic improvement of flavour and production.</title>
        <authorList>
            <person name="Hasing T."/>
            <person name="Tang H."/>
            <person name="Brym M."/>
            <person name="Khazi F."/>
            <person name="Huang T."/>
            <person name="Chambers A.H."/>
        </authorList>
    </citation>
    <scope>NUCLEOTIDE SEQUENCE [LARGE SCALE GENOMIC DNA]</scope>
    <source>
        <tissue evidence="4">Leaf</tissue>
    </source>
</reference>
<evidence type="ECO:0000256" key="1">
    <source>
        <dbReference type="PROSITE-ProRule" id="PRU00176"/>
    </source>
</evidence>
<gene>
    <name evidence="4" type="ORF">HPP92_015250</name>
</gene>
<dbReference type="PANTHER" id="PTHR14738:SF32">
    <property type="entry name" value="RNA BINDING (RRM_RBD_RNP MOTIFS) FAMILY PROTEIN"/>
    <property type="match status" value="1"/>
</dbReference>
<feature type="region of interest" description="Disordered" evidence="2">
    <location>
        <begin position="173"/>
        <end position="209"/>
    </location>
</feature>
<dbReference type="InterPro" id="IPR040366">
    <property type="entry name" value="Nab2/ZC3H14"/>
</dbReference>
<feature type="domain" description="RRM" evidence="3">
    <location>
        <begin position="533"/>
        <end position="610"/>
    </location>
</feature>
<organism evidence="4 5">
    <name type="scientific">Vanilla planifolia</name>
    <name type="common">Vanilla</name>
    <dbReference type="NCBI Taxonomy" id="51239"/>
    <lineage>
        <taxon>Eukaryota</taxon>
        <taxon>Viridiplantae</taxon>
        <taxon>Streptophyta</taxon>
        <taxon>Embryophyta</taxon>
        <taxon>Tracheophyta</taxon>
        <taxon>Spermatophyta</taxon>
        <taxon>Magnoliopsida</taxon>
        <taxon>Liliopsida</taxon>
        <taxon>Asparagales</taxon>
        <taxon>Orchidaceae</taxon>
        <taxon>Vanilloideae</taxon>
        <taxon>Vanilleae</taxon>
        <taxon>Vanilla</taxon>
    </lineage>
</organism>
<accession>A0A835QMZ9</accession>
<dbReference type="SUPFAM" id="SSF54928">
    <property type="entry name" value="RNA-binding domain, RBD"/>
    <property type="match status" value="1"/>
</dbReference>
<dbReference type="Pfam" id="PF00076">
    <property type="entry name" value="RRM_1"/>
    <property type="match status" value="1"/>
</dbReference>
<dbReference type="InterPro" id="IPR002483">
    <property type="entry name" value="PWI_dom"/>
</dbReference>
<dbReference type="InterPro" id="IPR035979">
    <property type="entry name" value="RBD_domain_sf"/>
</dbReference>
<dbReference type="InterPro" id="IPR012677">
    <property type="entry name" value="Nucleotide-bd_a/b_plait_sf"/>
</dbReference>
<sequence length="696" mass="77365">MGDADCEYDDRTFRANFVGDSAARLRDRVKDKLKEFMGDYTDDTLVEYVIVLLRNGRRKEEAKRELNVFLGDDSGSFVTWLWDHLSLNLNLYIQTKESLPDEMAIKKEKEAIHFGRSSTQVVQESSASRTDSEHEDGKLVDITRSRRNREWKGLMGEMSGSFSLRSTVIDALQSGEKSNRRSDVRSFSPPSSQIMKKRSREYETQPTKRDADVLPKLAPSRRLLEFAVRDAVKTAQQPTSKAEPALKRLRSMISTSKDTMFGERPQRTRSTLRMSGSMSVALKAAAEAAEDVTRSRNAGSVFDRLGHDRATVEPIELSSDVIEPILDDGVYREFDQIDSAGQVEYQQKDVYDDEVVGNSSMFVRDAEISVDSASDNDSYDDFGISNDHVLDASQYSAIEKDNSVMLHYDVSKGGNEVVRKTRFVQQDVPPSASAKPSSKIVNISVNVNTWKPPEYQVSKDANKNESRKPEGNEGASVKPNVNVGILKESSSSIAGNGKDMLPTVVQKEPLKPMPSTPGVSYATSRPSEDVDSRTIFLTNVHFAANKDTLSRHFNKFGEVLKVIIVTDPATGQPIGSAYVEFLRKESAELALSLNGTSFMSRILKVARRSSVEAPVMGWPRVSRASPFASGLGRMPFPRGIMPTAFRTRLPVKPGARSLQWKRDTAAALTTEGAKSIQISPRNTGRNLTYVRPESKV</sequence>
<feature type="compositionally biased region" description="Basic and acidic residues" evidence="2">
    <location>
        <begin position="200"/>
        <end position="209"/>
    </location>
</feature>
<dbReference type="GO" id="GO:0005737">
    <property type="term" value="C:cytoplasm"/>
    <property type="evidence" value="ECO:0007669"/>
    <property type="project" value="TreeGrafter"/>
</dbReference>
<dbReference type="PANTHER" id="PTHR14738">
    <property type="entry name" value="ZINC FINGER CCCH DOMAIN-CONTAINING PROTEIN 14"/>
    <property type="match status" value="1"/>
</dbReference>
<dbReference type="OrthoDB" id="4726at2759"/>
<dbReference type="PROSITE" id="PS50102">
    <property type="entry name" value="RRM"/>
    <property type="match status" value="1"/>
</dbReference>
<proteinExistence type="predicted"/>
<dbReference type="GO" id="GO:0008143">
    <property type="term" value="F:poly(A) binding"/>
    <property type="evidence" value="ECO:0007669"/>
    <property type="project" value="InterPro"/>
</dbReference>
<dbReference type="SMART" id="SM00360">
    <property type="entry name" value="RRM"/>
    <property type="match status" value="1"/>
</dbReference>
<dbReference type="Proteomes" id="UP000639772">
    <property type="component" value="Chromosome 7"/>
</dbReference>
<keyword evidence="1" id="KW-0694">RNA-binding</keyword>
<protein>
    <recommendedName>
        <fullName evidence="3">RRM domain-containing protein</fullName>
    </recommendedName>
</protein>
<evidence type="ECO:0000259" key="3">
    <source>
        <dbReference type="PROSITE" id="PS50102"/>
    </source>
</evidence>
<dbReference type="Pfam" id="PF01480">
    <property type="entry name" value="PWI"/>
    <property type="match status" value="1"/>
</dbReference>
<feature type="compositionally biased region" description="Polar residues" evidence="2">
    <location>
        <begin position="116"/>
        <end position="129"/>
    </location>
</feature>
<dbReference type="GO" id="GO:0043488">
    <property type="term" value="P:regulation of mRNA stability"/>
    <property type="evidence" value="ECO:0007669"/>
    <property type="project" value="InterPro"/>
</dbReference>
<name>A0A835QMZ9_VANPL</name>